<comment type="caution">
    <text evidence="1">The sequence shown here is derived from an EMBL/GenBank/DDBJ whole genome shotgun (WGS) entry which is preliminary data.</text>
</comment>
<dbReference type="EMBL" id="CM042014">
    <property type="protein sequence ID" value="KAI3724124.1"/>
    <property type="molecule type" value="Genomic_DNA"/>
</dbReference>
<sequence length="331" mass="35310">MCDITESDEDILSLEDDFCPIGSSSHNASPIHNQLVPCLESSLEFPILESHKASPCTELPGAALAELGRMGEVSNGTSGNGLIPQSASVEPLSVDGAPSCEPTQRKHHLLKSNSAVMHEALALPQANQSLSSPVQLNPSKSQPQFLITPVNPPSQPIIDNPIYDIFTPPPCHNPISFASLVIGTASKRRVPVQFFPSPADQRDKPVCIPIENLKKASMPFATTLVGKFLGKPISFPTARYKIRGLWNNHCKVFGHADSICPAIISSKSPVCPLVVPTKSRLPSGATPAVQDEDGFTLVTKKNNKAHVNNHGASTRVTSEVPSVTRGARNCG</sequence>
<dbReference type="Proteomes" id="UP001055811">
    <property type="component" value="Linkage Group LG06"/>
</dbReference>
<organism evidence="1 2">
    <name type="scientific">Cichorium intybus</name>
    <name type="common">Chicory</name>
    <dbReference type="NCBI Taxonomy" id="13427"/>
    <lineage>
        <taxon>Eukaryota</taxon>
        <taxon>Viridiplantae</taxon>
        <taxon>Streptophyta</taxon>
        <taxon>Embryophyta</taxon>
        <taxon>Tracheophyta</taxon>
        <taxon>Spermatophyta</taxon>
        <taxon>Magnoliopsida</taxon>
        <taxon>eudicotyledons</taxon>
        <taxon>Gunneridae</taxon>
        <taxon>Pentapetalae</taxon>
        <taxon>asterids</taxon>
        <taxon>campanulids</taxon>
        <taxon>Asterales</taxon>
        <taxon>Asteraceae</taxon>
        <taxon>Cichorioideae</taxon>
        <taxon>Cichorieae</taxon>
        <taxon>Cichoriinae</taxon>
        <taxon>Cichorium</taxon>
    </lineage>
</organism>
<gene>
    <name evidence="1" type="ORF">L2E82_35891</name>
</gene>
<keyword evidence="2" id="KW-1185">Reference proteome</keyword>
<name>A0ACB9BQ60_CICIN</name>
<accession>A0ACB9BQ60</accession>
<reference evidence="2" key="1">
    <citation type="journal article" date="2022" name="Mol. Ecol. Resour.">
        <title>The genomes of chicory, endive, great burdock and yacon provide insights into Asteraceae palaeo-polyploidization history and plant inulin production.</title>
        <authorList>
            <person name="Fan W."/>
            <person name="Wang S."/>
            <person name="Wang H."/>
            <person name="Wang A."/>
            <person name="Jiang F."/>
            <person name="Liu H."/>
            <person name="Zhao H."/>
            <person name="Xu D."/>
            <person name="Zhang Y."/>
        </authorList>
    </citation>
    <scope>NUCLEOTIDE SEQUENCE [LARGE SCALE GENOMIC DNA]</scope>
    <source>
        <strain evidence="2">cv. Punajuju</strain>
    </source>
</reference>
<reference evidence="1 2" key="2">
    <citation type="journal article" date="2022" name="Mol. Ecol. Resour.">
        <title>The genomes of chicory, endive, great burdock and yacon provide insights into Asteraceae paleo-polyploidization history and plant inulin production.</title>
        <authorList>
            <person name="Fan W."/>
            <person name="Wang S."/>
            <person name="Wang H."/>
            <person name="Wang A."/>
            <person name="Jiang F."/>
            <person name="Liu H."/>
            <person name="Zhao H."/>
            <person name="Xu D."/>
            <person name="Zhang Y."/>
        </authorList>
    </citation>
    <scope>NUCLEOTIDE SEQUENCE [LARGE SCALE GENOMIC DNA]</scope>
    <source>
        <strain evidence="2">cv. Punajuju</strain>
        <tissue evidence="1">Leaves</tissue>
    </source>
</reference>
<evidence type="ECO:0000313" key="2">
    <source>
        <dbReference type="Proteomes" id="UP001055811"/>
    </source>
</evidence>
<protein>
    <submittedName>
        <fullName evidence="1">Uncharacterized protein</fullName>
    </submittedName>
</protein>
<proteinExistence type="predicted"/>
<evidence type="ECO:0000313" key="1">
    <source>
        <dbReference type="EMBL" id="KAI3724124.1"/>
    </source>
</evidence>